<keyword evidence="1" id="KW-1133">Transmembrane helix</keyword>
<keyword evidence="3" id="KW-1185">Reference proteome</keyword>
<dbReference type="OrthoDB" id="17328at2759"/>
<evidence type="ECO:0008006" key="4">
    <source>
        <dbReference type="Google" id="ProtNLM"/>
    </source>
</evidence>
<keyword evidence="1" id="KW-0812">Transmembrane</keyword>
<evidence type="ECO:0000256" key="1">
    <source>
        <dbReference type="SAM" id="Phobius"/>
    </source>
</evidence>
<accession>F0ZA63</accession>
<feature type="transmembrane region" description="Helical" evidence="1">
    <location>
        <begin position="17"/>
        <end position="34"/>
    </location>
</feature>
<feature type="transmembrane region" description="Helical" evidence="1">
    <location>
        <begin position="113"/>
        <end position="132"/>
    </location>
</feature>
<dbReference type="Proteomes" id="UP000001064">
    <property type="component" value="Unassembled WGS sequence"/>
</dbReference>
<dbReference type="VEuPathDB" id="AmoebaDB:DICPUDRAFT_148075"/>
<feature type="transmembrane region" description="Helical" evidence="1">
    <location>
        <begin position="196"/>
        <end position="218"/>
    </location>
</feature>
<dbReference type="InterPro" id="IPR026508">
    <property type="entry name" value="TMEM164"/>
</dbReference>
<feature type="transmembrane region" description="Helical" evidence="1">
    <location>
        <begin position="64"/>
        <end position="82"/>
    </location>
</feature>
<evidence type="ECO:0000313" key="3">
    <source>
        <dbReference type="Proteomes" id="UP000001064"/>
    </source>
</evidence>
<sequence length="305" mass="35780">MSSFVDTCFKLSKTHDYTFFTVHTLFWLIGHYLLSDNKKPIESKNNGPKNKKLPPYKLTKIEKIFATIMISVTIINILLRISKGVPHWLIQPCHVLSVILICVLLDKNSSSNLFYLYFYTLWMPVFGLLAVPDDSWFYYSWEPFVFYLHHYTMVLIPFYYLIFNHRFHAHFKSKTSLSYEHYFNPKLSSFKNRIKLFVQIFILGMLYHTVVLGFGGLLLDEDFNSMRCRFPGGEMLGIWWREALSVGGLIVGILVAMIPDTIFHYFLHKDNNNQQQTKSTPSSNFISDLFNYVNTLVKSEIKKNE</sequence>
<evidence type="ECO:0000313" key="2">
    <source>
        <dbReference type="EMBL" id="EGC39181.1"/>
    </source>
</evidence>
<dbReference type="OMA" id="FGIYWRE"/>
<dbReference type="AlphaFoldDB" id="F0ZA63"/>
<gene>
    <name evidence="2" type="ORF">DICPUDRAFT_148075</name>
</gene>
<organism evidence="2 3">
    <name type="scientific">Dictyostelium purpureum</name>
    <name type="common">Slime mold</name>
    <dbReference type="NCBI Taxonomy" id="5786"/>
    <lineage>
        <taxon>Eukaryota</taxon>
        <taxon>Amoebozoa</taxon>
        <taxon>Evosea</taxon>
        <taxon>Eumycetozoa</taxon>
        <taxon>Dictyostelia</taxon>
        <taxon>Dictyosteliales</taxon>
        <taxon>Dictyosteliaceae</taxon>
        <taxon>Dictyostelium</taxon>
    </lineage>
</organism>
<feature type="transmembrane region" description="Helical" evidence="1">
    <location>
        <begin position="238"/>
        <end position="259"/>
    </location>
</feature>
<proteinExistence type="predicted"/>
<dbReference type="GeneID" id="10510196"/>
<dbReference type="KEGG" id="dpp:DICPUDRAFT_148075"/>
<dbReference type="Pfam" id="PF14808">
    <property type="entry name" value="TMEM164"/>
    <property type="match status" value="1"/>
</dbReference>
<keyword evidence="1" id="KW-0472">Membrane</keyword>
<dbReference type="RefSeq" id="XP_003284327.1">
    <property type="nucleotide sequence ID" value="XM_003284279.1"/>
</dbReference>
<dbReference type="eggNOG" id="ENOG502RDVV">
    <property type="taxonomic scope" value="Eukaryota"/>
</dbReference>
<dbReference type="InParanoid" id="F0ZA63"/>
<feature type="transmembrane region" description="Helical" evidence="1">
    <location>
        <begin position="88"/>
        <end position="106"/>
    </location>
</feature>
<protein>
    <recommendedName>
        <fullName evidence="4">Transmembrane protein</fullName>
    </recommendedName>
</protein>
<name>F0ZA63_DICPU</name>
<dbReference type="PANTHER" id="PTHR20948">
    <property type="entry name" value="TRANSMEMBRANE PROTEIN 164"/>
    <property type="match status" value="1"/>
</dbReference>
<dbReference type="PANTHER" id="PTHR20948:SF3">
    <property type="entry name" value="TRANSMEMBRANE PROTEIN"/>
    <property type="match status" value="1"/>
</dbReference>
<feature type="transmembrane region" description="Helical" evidence="1">
    <location>
        <begin position="144"/>
        <end position="163"/>
    </location>
</feature>
<dbReference type="EMBL" id="GL870962">
    <property type="protein sequence ID" value="EGC39181.1"/>
    <property type="molecule type" value="Genomic_DNA"/>
</dbReference>
<reference evidence="3" key="1">
    <citation type="journal article" date="2011" name="Genome Biol.">
        <title>Comparative genomics of the social amoebae Dictyostelium discoideum and Dictyostelium purpureum.</title>
        <authorList>
            <consortium name="US DOE Joint Genome Institute (JGI-PGF)"/>
            <person name="Sucgang R."/>
            <person name="Kuo A."/>
            <person name="Tian X."/>
            <person name="Salerno W."/>
            <person name="Parikh A."/>
            <person name="Feasley C.L."/>
            <person name="Dalin E."/>
            <person name="Tu H."/>
            <person name="Huang E."/>
            <person name="Barry K."/>
            <person name="Lindquist E."/>
            <person name="Shapiro H."/>
            <person name="Bruce D."/>
            <person name="Schmutz J."/>
            <person name="Salamov A."/>
            <person name="Fey P."/>
            <person name="Gaudet P."/>
            <person name="Anjard C."/>
            <person name="Babu M.M."/>
            <person name="Basu S."/>
            <person name="Bushmanova Y."/>
            <person name="van der Wel H."/>
            <person name="Katoh-Kurasawa M."/>
            <person name="Dinh C."/>
            <person name="Coutinho P.M."/>
            <person name="Saito T."/>
            <person name="Elias M."/>
            <person name="Schaap P."/>
            <person name="Kay R.R."/>
            <person name="Henrissat B."/>
            <person name="Eichinger L."/>
            <person name="Rivero F."/>
            <person name="Putnam N.H."/>
            <person name="West C.M."/>
            <person name="Loomis W.F."/>
            <person name="Chisholm R.L."/>
            <person name="Shaulsky G."/>
            <person name="Strassmann J.E."/>
            <person name="Queller D.C."/>
            <person name="Kuspa A."/>
            <person name="Grigoriev I.V."/>
        </authorList>
    </citation>
    <scope>NUCLEOTIDE SEQUENCE [LARGE SCALE GENOMIC DNA]</scope>
    <source>
        <strain evidence="3">QSDP1</strain>
    </source>
</reference>